<gene>
    <name evidence="1" type="ORF">F8O05_05610</name>
</gene>
<organism evidence="1 2">
    <name type="scientific">Gulosibacter chungangensis</name>
    <dbReference type="NCBI Taxonomy" id="979746"/>
    <lineage>
        <taxon>Bacteria</taxon>
        <taxon>Bacillati</taxon>
        <taxon>Actinomycetota</taxon>
        <taxon>Actinomycetes</taxon>
        <taxon>Micrococcales</taxon>
        <taxon>Microbacteriaceae</taxon>
        <taxon>Gulosibacter</taxon>
    </lineage>
</organism>
<dbReference type="InterPro" id="IPR029058">
    <property type="entry name" value="AB_hydrolase_fold"/>
</dbReference>
<proteinExistence type="predicted"/>
<dbReference type="InterPro" id="IPR050583">
    <property type="entry name" value="Mycobacterial_A85_antigen"/>
</dbReference>
<dbReference type="Proteomes" id="UP000433493">
    <property type="component" value="Unassembled WGS sequence"/>
</dbReference>
<keyword evidence="2" id="KW-1185">Reference proteome</keyword>
<dbReference type="PANTHER" id="PTHR48098:SF3">
    <property type="entry name" value="IRON(III) ENTEROBACTIN ESTERASE"/>
    <property type="match status" value="1"/>
</dbReference>
<comment type="caution">
    <text evidence="1">The sequence shown here is derived from an EMBL/GenBank/DDBJ whole genome shotgun (WGS) entry which is preliminary data.</text>
</comment>
<dbReference type="Gene3D" id="3.40.50.1820">
    <property type="entry name" value="alpha/beta hydrolase"/>
    <property type="match status" value="1"/>
</dbReference>
<dbReference type="SUPFAM" id="SSF53474">
    <property type="entry name" value="alpha/beta-Hydrolases"/>
    <property type="match status" value="1"/>
</dbReference>
<dbReference type="InterPro" id="IPR000801">
    <property type="entry name" value="Esterase-like"/>
</dbReference>
<evidence type="ECO:0000313" key="1">
    <source>
        <dbReference type="EMBL" id="KAB1643663.1"/>
    </source>
</evidence>
<protein>
    <submittedName>
        <fullName evidence="1">Esterase family protein</fullName>
    </submittedName>
</protein>
<name>A0A7J5BBZ6_9MICO</name>
<dbReference type="AlphaFoldDB" id="A0A7J5BBZ6"/>
<dbReference type="Pfam" id="PF00756">
    <property type="entry name" value="Esterase"/>
    <property type="match status" value="1"/>
</dbReference>
<dbReference type="EMBL" id="WBKB01000003">
    <property type="protein sequence ID" value="KAB1643663.1"/>
    <property type="molecule type" value="Genomic_DNA"/>
</dbReference>
<accession>A0A7J5BBZ6</accession>
<reference evidence="1 2" key="1">
    <citation type="submission" date="2019-09" db="EMBL/GenBank/DDBJ databases">
        <title>Phylogeny of genus Pseudoclavibacter and closely related genus.</title>
        <authorList>
            <person name="Li Y."/>
        </authorList>
    </citation>
    <scope>NUCLEOTIDE SEQUENCE [LARGE SCALE GENOMIC DNA]</scope>
    <source>
        <strain evidence="1 2">KCTC 13959</strain>
    </source>
</reference>
<sequence length="181" mass="19423">MGLPRILDQAVEVGVLPPVHLALLDVGDPRDRGEQLGVPGGQVDVLLDELLPQIRAQWNVTREGSDTIVAGQSLGGIAALWTLALSDGEVGRAIAQSPSLWRFDVAEPLLSAAGWTSIQLQAGVHEGHMIDATHNLEQTLDSDLRLQGRKVRRTVFTGGHDWPAWRAELVTALAEVLPVSA</sequence>
<dbReference type="PANTHER" id="PTHR48098">
    <property type="entry name" value="ENTEROCHELIN ESTERASE-RELATED"/>
    <property type="match status" value="1"/>
</dbReference>
<evidence type="ECO:0000313" key="2">
    <source>
        <dbReference type="Proteomes" id="UP000433493"/>
    </source>
</evidence>